<protein>
    <submittedName>
        <fullName evidence="2">Suppressor of fused domain protein</fullName>
    </submittedName>
</protein>
<keyword evidence="3" id="KW-1185">Reference proteome</keyword>
<comment type="caution">
    <text evidence="2">The sequence shown here is derived from an EMBL/GenBank/DDBJ whole genome shotgun (WGS) entry which is preliminary data.</text>
</comment>
<dbReference type="Proteomes" id="UP001519064">
    <property type="component" value="Unassembled WGS sequence"/>
</dbReference>
<evidence type="ECO:0000259" key="1">
    <source>
        <dbReference type="Pfam" id="PF05076"/>
    </source>
</evidence>
<feature type="domain" description="Suppressor of fused-like" evidence="1">
    <location>
        <begin position="35"/>
        <end position="178"/>
    </location>
</feature>
<dbReference type="InterPro" id="IPR020941">
    <property type="entry name" value="SUFU-like_domain"/>
</dbReference>
<proteinExistence type="predicted"/>
<accession>A0ABS3XKU8</accession>
<name>A0ABS3XKU8_9ACTN</name>
<organism evidence="2 3">
    <name type="scientific">Streptomyces oryzae</name>
    <dbReference type="NCBI Taxonomy" id="1434886"/>
    <lineage>
        <taxon>Bacteria</taxon>
        <taxon>Bacillati</taxon>
        <taxon>Actinomycetota</taxon>
        <taxon>Actinomycetes</taxon>
        <taxon>Kitasatosporales</taxon>
        <taxon>Streptomycetaceae</taxon>
        <taxon>Streptomyces</taxon>
    </lineage>
</organism>
<sequence>MPAPPILRDVFHALRDEWGEERDGITFDQGPPPLERLDVMVYGPSGPGGTTAFATIGMSAHAMPPRAVRAELRLFRRGPLAPPQEQQLAMRLANLAAYPWTRGEPLDWGEIVGFGDEIPAFPGCRSVFLAGPWTVGRRATVETRVAPVRILNAVPISETERERALTARPETFFSDLLDTRDVCAPPPHG</sequence>
<gene>
    <name evidence="2" type="ORF">ITI46_30960</name>
</gene>
<evidence type="ECO:0000313" key="2">
    <source>
        <dbReference type="EMBL" id="MBO8196034.1"/>
    </source>
</evidence>
<evidence type="ECO:0000313" key="3">
    <source>
        <dbReference type="Proteomes" id="UP001519064"/>
    </source>
</evidence>
<dbReference type="RefSeq" id="WP_209243243.1">
    <property type="nucleotide sequence ID" value="NZ_JADKMA010000243.1"/>
</dbReference>
<dbReference type="Pfam" id="PF05076">
    <property type="entry name" value="SUFU"/>
    <property type="match status" value="1"/>
</dbReference>
<reference evidence="2 3" key="1">
    <citation type="submission" date="2020-11" db="EMBL/GenBank/DDBJ databases">
        <title>Streptomyces spirodelae sp. nov., isolated from duckweed.</title>
        <authorList>
            <person name="Saimee Y."/>
            <person name="Duangmal K."/>
        </authorList>
    </citation>
    <scope>NUCLEOTIDE SEQUENCE [LARGE SCALE GENOMIC DNA]</scope>
    <source>
        <strain evidence="2 3">S16-07</strain>
    </source>
</reference>
<dbReference type="EMBL" id="JADKMA010000243">
    <property type="protein sequence ID" value="MBO8196034.1"/>
    <property type="molecule type" value="Genomic_DNA"/>
</dbReference>